<dbReference type="STRING" id="196109.A0A136JFL1"/>
<name>A0A136JFL1_9PEZI</name>
<evidence type="ECO:0000256" key="1">
    <source>
        <dbReference type="ARBA" id="ARBA00022801"/>
    </source>
</evidence>
<feature type="short sequence motif" description="GXGXXG" evidence="4">
    <location>
        <begin position="15"/>
        <end position="20"/>
    </location>
</feature>
<reference evidence="8" key="1">
    <citation type="submission" date="2016-02" db="EMBL/GenBank/DDBJ databases">
        <title>Draft genome sequence of Microdochium bolleyi, a fungal endophyte of beachgrass.</title>
        <authorList>
            <consortium name="DOE Joint Genome Institute"/>
            <person name="David A.S."/>
            <person name="May G."/>
            <person name="Haridas S."/>
            <person name="Lim J."/>
            <person name="Wang M."/>
            <person name="Labutti K."/>
            <person name="Lipzen A."/>
            <person name="Barry K."/>
            <person name="Grigoriev I.V."/>
        </authorList>
    </citation>
    <scope>NUCLEOTIDE SEQUENCE [LARGE SCALE GENOMIC DNA]</scope>
    <source>
        <strain evidence="8">J235TASD1</strain>
    </source>
</reference>
<dbReference type="GO" id="GO:0016020">
    <property type="term" value="C:membrane"/>
    <property type="evidence" value="ECO:0007669"/>
    <property type="project" value="TreeGrafter"/>
</dbReference>
<dbReference type="Gene3D" id="3.40.50.300">
    <property type="entry name" value="P-loop containing nucleotide triphosphate hydrolases"/>
    <property type="match status" value="1"/>
</dbReference>
<protein>
    <recommendedName>
        <fullName evidence="6">PNPLA domain-containing protein</fullName>
    </recommendedName>
</protein>
<evidence type="ECO:0000259" key="6">
    <source>
        <dbReference type="PROSITE" id="PS51635"/>
    </source>
</evidence>
<feature type="short sequence motif" description="GXSXG" evidence="4">
    <location>
        <begin position="55"/>
        <end position="59"/>
    </location>
</feature>
<dbReference type="Pfam" id="PF01734">
    <property type="entry name" value="Patatin"/>
    <property type="match status" value="1"/>
</dbReference>
<sequence length="1175" mass="131190">MAEKDGPVFLLSLDGGGVRGICELVVLDAIMKRIQEKQGLSKLPRPCDYFHVIGGVSTGGLVSILLGRLQMTTTDAMAAYSDFAKTIFGSGNWRLRSFIPFAREHKAGVKVGRTLFGTKKLEEVVQGLVATTKNDEMLLDERNQALAKAFVCTQKHSDTGAKSLILLRTYKVPAKPLSQSSLQQLEESTESEQSNEESSGDRQDSSSKERQPIPNYENCKIWEAARATSAASVFFTPMELRDDSEESTLLIDAAVGCNNPVKEVIAEATALFGIERKLGCILSLGTGVQGLGHITTETGSVWALLKAAKMHLTTSEVVNREVEGRIRPEANAYFRLNPPMVKKVGLASYKKIDQLAADTTEYLKERETADIVEKVVDILLSNRTPKLNLGQCAFGDQGQFAPRKPPQGREVTTSHFIGRDDVIQKLAAKLVTDQTTRSSALIWAPGGTGKTSTASKFLDEYESEFDEIFWVNATNEDTINVGYALIAEREELAASGNSATRQVLDWLASLSSRWLLVLDNAQGDVTSYIPPGTRGCLLFTSRNRDIKPRVLKDDIIELENLEEKDAITLLLNIAEMDPQSQRNRRDAAKIVRDQLAYLPLAIEQAAEHVQRQEISLVEYASRFEKQRTFLLNRRPGSKAVEAAQQVLPGTTAVHVAFDLTYEVLAQTAHGDTPEAHDAKNALRLLSAFSFYASDGLMGNIFERAAKARPAERTPEELGSKTMLSLEPLLALEGDMKKWDMGAFSRGVVYLQRRSLLKVDDTKSVFSMHPLIHEWARERSVDRERLSRAEAARHVLFDSFGAGLGTHDWVFNFRIMPHMRACLESTDTVAEKDPISDARQRQKYAKMLCSSLRDHDAVDVLAKPILACGSREWVFSHVYWDMLETVSEAMLRTGDISRAEEVIKPVLKAQTMMIADGKLQASDIVVLNTRAMQANLLIERGHWDEAETILRSIIDICDRAQGDGPWTEPWLSLLENGYTREGLFEEAYEVASALHARCVQRYEAKHKKVVDSTRTLAGTCTQVQRFRRAEELIQSVIEIEEHQSQAGVRVASWLISQIILGNALAGQERWDEVYKLFAMLIEYQDKEVPMADRKIELPQSYQGLAQAALFTGRQQEGLELWLHSFELLERQFGLENYRTVQAAMHLARWLAQAQEVGVVMEGPQWDAFFAKASKIV</sequence>
<comment type="caution">
    <text evidence="4">Lacks conserved residue(s) required for the propagation of feature annotation.</text>
</comment>
<feature type="compositionally biased region" description="Basic and acidic residues" evidence="5">
    <location>
        <begin position="199"/>
        <end position="211"/>
    </location>
</feature>
<evidence type="ECO:0000256" key="2">
    <source>
        <dbReference type="ARBA" id="ARBA00022963"/>
    </source>
</evidence>
<dbReference type="GO" id="GO:0046486">
    <property type="term" value="P:glycerolipid metabolic process"/>
    <property type="evidence" value="ECO:0007669"/>
    <property type="project" value="UniProtKB-ARBA"/>
</dbReference>
<gene>
    <name evidence="7" type="ORF">Micbo1qcDRAFT_231099</name>
</gene>
<dbReference type="Gene3D" id="1.25.40.10">
    <property type="entry name" value="Tetratricopeptide repeat domain"/>
    <property type="match status" value="1"/>
</dbReference>
<dbReference type="AlphaFoldDB" id="A0A136JFL1"/>
<keyword evidence="3 4" id="KW-0443">Lipid metabolism</keyword>
<dbReference type="GO" id="GO:0019369">
    <property type="term" value="P:arachidonate metabolic process"/>
    <property type="evidence" value="ECO:0007669"/>
    <property type="project" value="TreeGrafter"/>
</dbReference>
<dbReference type="PANTHER" id="PTHR24185">
    <property type="entry name" value="CALCIUM-INDEPENDENT PHOSPHOLIPASE A2-GAMMA"/>
    <property type="match status" value="1"/>
</dbReference>
<keyword evidence="8" id="KW-1185">Reference proteome</keyword>
<evidence type="ECO:0000256" key="5">
    <source>
        <dbReference type="SAM" id="MobiDB-lite"/>
    </source>
</evidence>
<dbReference type="GO" id="GO:0016042">
    <property type="term" value="P:lipid catabolic process"/>
    <property type="evidence" value="ECO:0007669"/>
    <property type="project" value="UniProtKB-UniRule"/>
</dbReference>
<dbReference type="InParanoid" id="A0A136JFL1"/>
<keyword evidence="2 4" id="KW-0442">Lipid degradation</keyword>
<dbReference type="GO" id="GO:0047499">
    <property type="term" value="F:calcium-independent phospholipase A2 activity"/>
    <property type="evidence" value="ECO:0007669"/>
    <property type="project" value="TreeGrafter"/>
</dbReference>
<keyword evidence="1 4" id="KW-0378">Hydrolase</keyword>
<dbReference type="GO" id="GO:0043531">
    <property type="term" value="F:ADP binding"/>
    <property type="evidence" value="ECO:0007669"/>
    <property type="project" value="InterPro"/>
</dbReference>
<dbReference type="CDD" id="cd07216">
    <property type="entry name" value="Pat17_PNPLA8_PNPLA9_like3"/>
    <property type="match status" value="1"/>
</dbReference>
<feature type="region of interest" description="Disordered" evidence="5">
    <location>
        <begin position="178"/>
        <end position="212"/>
    </location>
</feature>
<dbReference type="PANTHER" id="PTHR24185:SF1">
    <property type="entry name" value="CALCIUM-INDEPENDENT PHOSPHOLIPASE A2-GAMMA"/>
    <property type="match status" value="1"/>
</dbReference>
<organism evidence="7 8">
    <name type="scientific">Microdochium bolleyi</name>
    <dbReference type="NCBI Taxonomy" id="196109"/>
    <lineage>
        <taxon>Eukaryota</taxon>
        <taxon>Fungi</taxon>
        <taxon>Dikarya</taxon>
        <taxon>Ascomycota</taxon>
        <taxon>Pezizomycotina</taxon>
        <taxon>Sordariomycetes</taxon>
        <taxon>Xylariomycetidae</taxon>
        <taxon>Xylariales</taxon>
        <taxon>Microdochiaceae</taxon>
        <taxon>Microdochium</taxon>
    </lineage>
</organism>
<accession>A0A136JFL1</accession>
<feature type="domain" description="PNPLA" evidence="6">
    <location>
        <begin position="11"/>
        <end position="265"/>
    </location>
</feature>
<evidence type="ECO:0000256" key="3">
    <source>
        <dbReference type="ARBA" id="ARBA00023098"/>
    </source>
</evidence>
<dbReference type="PROSITE" id="PS51635">
    <property type="entry name" value="PNPLA"/>
    <property type="match status" value="1"/>
</dbReference>
<feature type="active site" description="Nucleophile" evidence="4">
    <location>
        <position position="57"/>
    </location>
</feature>
<dbReference type="InterPro" id="IPR011990">
    <property type="entry name" value="TPR-like_helical_dom_sf"/>
</dbReference>
<evidence type="ECO:0000313" key="7">
    <source>
        <dbReference type="EMBL" id="KXJ95955.1"/>
    </source>
</evidence>
<dbReference type="OrthoDB" id="1658288at2759"/>
<dbReference type="InterPro" id="IPR002182">
    <property type="entry name" value="NB-ARC"/>
</dbReference>
<dbReference type="SUPFAM" id="SSF52540">
    <property type="entry name" value="P-loop containing nucleoside triphosphate hydrolases"/>
    <property type="match status" value="1"/>
</dbReference>
<dbReference type="SUPFAM" id="SSF48452">
    <property type="entry name" value="TPR-like"/>
    <property type="match status" value="1"/>
</dbReference>
<dbReference type="SUPFAM" id="SSF52151">
    <property type="entry name" value="FabD/lysophospholipase-like"/>
    <property type="match status" value="1"/>
</dbReference>
<dbReference type="Gene3D" id="3.40.1090.10">
    <property type="entry name" value="Cytosolic phospholipase A2 catalytic domain"/>
    <property type="match status" value="1"/>
</dbReference>
<dbReference type="InterPro" id="IPR016035">
    <property type="entry name" value="Acyl_Trfase/lysoPLipase"/>
</dbReference>
<evidence type="ECO:0000256" key="4">
    <source>
        <dbReference type="PROSITE-ProRule" id="PRU01161"/>
    </source>
</evidence>
<dbReference type="InterPro" id="IPR002641">
    <property type="entry name" value="PNPLA_dom"/>
</dbReference>
<evidence type="ECO:0000313" key="8">
    <source>
        <dbReference type="Proteomes" id="UP000070501"/>
    </source>
</evidence>
<dbReference type="InterPro" id="IPR027417">
    <property type="entry name" value="P-loop_NTPase"/>
</dbReference>
<proteinExistence type="predicted"/>
<dbReference type="EMBL" id="KQ964246">
    <property type="protein sequence ID" value="KXJ95955.1"/>
    <property type="molecule type" value="Genomic_DNA"/>
</dbReference>
<dbReference type="Pfam" id="PF00931">
    <property type="entry name" value="NB-ARC"/>
    <property type="match status" value="1"/>
</dbReference>
<feature type="active site" description="Proton acceptor" evidence="4">
    <location>
        <position position="252"/>
    </location>
</feature>
<dbReference type="Proteomes" id="UP000070501">
    <property type="component" value="Unassembled WGS sequence"/>
</dbReference>